<comment type="caution">
    <text evidence="2">The sequence shown here is derived from an EMBL/GenBank/DDBJ whole genome shotgun (WGS) entry which is preliminary data.</text>
</comment>
<gene>
    <name evidence="2" type="ORF">C2845_PM16G17970</name>
</gene>
<dbReference type="EMBL" id="PQIB02000015">
    <property type="protein sequence ID" value="RLM65899.1"/>
    <property type="molecule type" value="Genomic_DNA"/>
</dbReference>
<name>A0A3L6PZE9_PANMI</name>
<evidence type="ECO:0000313" key="3">
    <source>
        <dbReference type="Proteomes" id="UP000275267"/>
    </source>
</evidence>
<dbReference type="AlphaFoldDB" id="A0A3L6PZE9"/>
<sequence length="230" mass="24115">MIFLKNFRLEIWKQASRMYNTVFVIGLNPTPGTVAQRPNRSSAGECGSGALRSARPHAMHTNSHGSFLRRHRPSPRCSGRAKRAREMDAPCVPSGRCFPVSSGDKPDLAHQVSGRGAASGRLACHAGLLAPTPRLRSRRVLLPPAGGPCGLPGPDGVELHLLVAALLAAEGRVPSVHEDVAVAGQGFGAERAGIQRGQPGLAERLGVEEEGASEVCCRHGLGLATCVASC</sequence>
<proteinExistence type="predicted"/>
<feature type="compositionally biased region" description="Basic residues" evidence="1">
    <location>
        <begin position="67"/>
        <end position="82"/>
    </location>
</feature>
<evidence type="ECO:0000313" key="2">
    <source>
        <dbReference type="EMBL" id="RLM65899.1"/>
    </source>
</evidence>
<feature type="region of interest" description="Disordered" evidence="1">
    <location>
        <begin position="60"/>
        <end position="82"/>
    </location>
</feature>
<protein>
    <submittedName>
        <fullName evidence="2">Uncharacterized protein</fullName>
    </submittedName>
</protein>
<organism evidence="2 3">
    <name type="scientific">Panicum miliaceum</name>
    <name type="common">Proso millet</name>
    <name type="synonym">Broomcorn millet</name>
    <dbReference type="NCBI Taxonomy" id="4540"/>
    <lineage>
        <taxon>Eukaryota</taxon>
        <taxon>Viridiplantae</taxon>
        <taxon>Streptophyta</taxon>
        <taxon>Embryophyta</taxon>
        <taxon>Tracheophyta</taxon>
        <taxon>Spermatophyta</taxon>
        <taxon>Magnoliopsida</taxon>
        <taxon>Liliopsida</taxon>
        <taxon>Poales</taxon>
        <taxon>Poaceae</taxon>
        <taxon>PACMAD clade</taxon>
        <taxon>Panicoideae</taxon>
        <taxon>Panicodae</taxon>
        <taxon>Paniceae</taxon>
        <taxon>Panicinae</taxon>
        <taxon>Panicum</taxon>
        <taxon>Panicum sect. Panicum</taxon>
    </lineage>
</organism>
<reference evidence="3" key="1">
    <citation type="journal article" date="2019" name="Nat. Commun.">
        <title>The genome of broomcorn millet.</title>
        <authorList>
            <person name="Zou C."/>
            <person name="Miki D."/>
            <person name="Li D."/>
            <person name="Tang Q."/>
            <person name="Xiao L."/>
            <person name="Rajput S."/>
            <person name="Deng P."/>
            <person name="Jia W."/>
            <person name="Huang R."/>
            <person name="Zhang M."/>
            <person name="Sun Y."/>
            <person name="Hu J."/>
            <person name="Fu X."/>
            <person name="Schnable P.S."/>
            <person name="Li F."/>
            <person name="Zhang H."/>
            <person name="Feng B."/>
            <person name="Zhu X."/>
            <person name="Liu R."/>
            <person name="Schnable J.C."/>
            <person name="Zhu J.-K."/>
            <person name="Zhang H."/>
        </authorList>
    </citation>
    <scope>NUCLEOTIDE SEQUENCE [LARGE SCALE GENOMIC DNA]</scope>
</reference>
<accession>A0A3L6PZE9</accession>
<dbReference type="Proteomes" id="UP000275267">
    <property type="component" value="Unassembled WGS sequence"/>
</dbReference>
<keyword evidence="3" id="KW-1185">Reference proteome</keyword>
<evidence type="ECO:0000256" key="1">
    <source>
        <dbReference type="SAM" id="MobiDB-lite"/>
    </source>
</evidence>